<dbReference type="Proteomes" id="UP000558089">
    <property type="component" value="Unassembled WGS sequence"/>
</dbReference>
<dbReference type="RefSeq" id="WP_176620023.1">
    <property type="nucleotide sequence ID" value="NZ_WYET01000004.1"/>
</dbReference>
<keyword evidence="3" id="KW-0012">Acyltransferase</keyword>
<proteinExistence type="predicted"/>
<feature type="transmembrane region" description="Helical" evidence="1">
    <location>
        <begin position="55"/>
        <end position="74"/>
    </location>
</feature>
<dbReference type="InterPro" id="IPR050623">
    <property type="entry name" value="Glucan_succinyl_AcylTrfase"/>
</dbReference>
<feature type="transmembrane region" description="Helical" evidence="1">
    <location>
        <begin position="225"/>
        <end position="242"/>
    </location>
</feature>
<evidence type="ECO:0000313" key="3">
    <source>
        <dbReference type="EMBL" id="NVN18246.1"/>
    </source>
</evidence>
<sequence length="367" mass="43163">MKTARRHDIDWLRVITIALLLIYHIAIIFQPWAMFVGFVRSEQSLEGLWTPMTLLNVWRIPILFFVSGMGLFFAMRRRNWKQLIGERTRRILLPLLFGIVAIAPLHMFIFQKFYKLPLGYYPHMGHLWFLGNIFVYVLLFLPVFYLLKQREGGVFQQILGSLMSNPVGPLLVSLFFMLEAILVEPQVYSIYAETWHGFFLGALAFFFGYLFVYSGQHFWDTVKKWRWGYLALALSLYAVRYLEFQLEAPGYLMALESNCWILGILGLGYRYLNRPSGLLQYLSQAAYPVYIIHMFVMYLGALLILPLKIHPFLQFVAITVFTFIVCYLLFEFLIRRIWFLRPLFGLKGKVDKEVAKKSWLAMLKSNF</sequence>
<reference evidence="3 4" key="1">
    <citation type="submission" date="2020-01" db="EMBL/GenBank/DDBJ databases">
        <title>Draft Genome Analysis of Muricauda sp. HICW Isolated from coastal seawater of PR China.</title>
        <authorList>
            <person name="Chen M.-X."/>
        </authorList>
    </citation>
    <scope>NUCLEOTIDE SEQUENCE [LARGE SCALE GENOMIC DNA]</scope>
    <source>
        <strain evidence="3 4">HICW</strain>
    </source>
</reference>
<feature type="transmembrane region" description="Helical" evidence="1">
    <location>
        <begin position="195"/>
        <end position="213"/>
    </location>
</feature>
<evidence type="ECO:0000259" key="2">
    <source>
        <dbReference type="Pfam" id="PF01757"/>
    </source>
</evidence>
<accession>A0A850NG58</accession>
<keyword evidence="4" id="KW-1185">Reference proteome</keyword>
<gene>
    <name evidence="3" type="ORF">GUA46_07825</name>
</gene>
<organism evidence="3 4">
    <name type="scientific">Flagellimonas chongwuensis</name>
    <dbReference type="NCBI Taxonomy" id="2697365"/>
    <lineage>
        <taxon>Bacteria</taxon>
        <taxon>Pseudomonadati</taxon>
        <taxon>Bacteroidota</taxon>
        <taxon>Flavobacteriia</taxon>
        <taxon>Flavobacteriales</taxon>
        <taxon>Flavobacteriaceae</taxon>
        <taxon>Flagellimonas</taxon>
    </lineage>
</organism>
<keyword evidence="3" id="KW-0808">Transferase</keyword>
<protein>
    <submittedName>
        <fullName evidence="3">Acyltransferase family protein</fullName>
    </submittedName>
</protein>
<feature type="transmembrane region" description="Helical" evidence="1">
    <location>
        <begin position="159"/>
        <end position="183"/>
    </location>
</feature>
<dbReference type="PANTHER" id="PTHR36927:SF3">
    <property type="entry name" value="GLUCANS BIOSYNTHESIS PROTEIN C"/>
    <property type="match status" value="1"/>
</dbReference>
<dbReference type="GO" id="GO:0016747">
    <property type="term" value="F:acyltransferase activity, transferring groups other than amino-acyl groups"/>
    <property type="evidence" value="ECO:0007669"/>
    <property type="project" value="InterPro"/>
</dbReference>
<feature type="transmembrane region" description="Helical" evidence="1">
    <location>
        <begin position="95"/>
        <end position="114"/>
    </location>
</feature>
<dbReference type="EMBL" id="WYET01000004">
    <property type="protein sequence ID" value="NVN18246.1"/>
    <property type="molecule type" value="Genomic_DNA"/>
</dbReference>
<feature type="transmembrane region" description="Helical" evidence="1">
    <location>
        <begin position="12"/>
        <end position="35"/>
    </location>
</feature>
<feature type="transmembrane region" description="Helical" evidence="1">
    <location>
        <begin position="126"/>
        <end position="147"/>
    </location>
</feature>
<feature type="transmembrane region" description="Helical" evidence="1">
    <location>
        <begin position="312"/>
        <end position="334"/>
    </location>
</feature>
<feature type="transmembrane region" description="Helical" evidence="1">
    <location>
        <begin position="248"/>
        <end position="272"/>
    </location>
</feature>
<dbReference type="AlphaFoldDB" id="A0A850NG58"/>
<dbReference type="PANTHER" id="PTHR36927">
    <property type="entry name" value="BLR4337 PROTEIN"/>
    <property type="match status" value="1"/>
</dbReference>
<keyword evidence="1" id="KW-0472">Membrane</keyword>
<keyword evidence="1" id="KW-0812">Transmembrane</keyword>
<keyword evidence="1" id="KW-1133">Transmembrane helix</keyword>
<dbReference type="Pfam" id="PF01757">
    <property type="entry name" value="Acyl_transf_3"/>
    <property type="match status" value="1"/>
</dbReference>
<dbReference type="InterPro" id="IPR002656">
    <property type="entry name" value="Acyl_transf_3_dom"/>
</dbReference>
<feature type="domain" description="Acyltransferase 3" evidence="2">
    <location>
        <begin position="7"/>
        <end position="330"/>
    </location>
</feature>
<feature type="transmembrane region" description="Helical" evidence="1">
    <location>
        <begin position="284"/>
        <end position="306"/>
    </location>
</feature>
<comment type="caution">
    <text evidence="3">The sequence shown here is derived from an EMBL/GenBank/DDBJ whole genome shotgun (WGS) entry which is preliminary data.</text>
</comment>
<evidence type="ECO:0000313" key="4">
    <source>
        <dbReference type="Proteomes" id="UP000558089"/>
    </source>
</evidence>
<evidence type="ECO:0000256" key="1">
    <source>
        <dbReference type="SAM" id="Phobius"/>
    </source>
</evidence>
<name>A0A850NG58_9FLAO</name>